<dbReference type="PANTHER" id="PTHR31789">
    <property type="entry name" value="OS05G0482600 PROTEIN"/>
    <property type="match status" value="1"/>
</dbReference>
<dbReference type="Pfam" id="PF25463">
    <property type="entry name" value="DUF7899"/>
    <property type="match status" value="1"/>
</dbReference>
<dbReference type="EMBL" id="HG001898">
    <property type="protein sequence ID" value="CDF38090.1"/>
    <property type="molecule type" value="Genomic_DNA"/>
</dbReference>
<evidence type="ECO:0000313" key="4">
    <source>
        <dbReference type="Proteomes" id="UP000012073"/>
    </source>
</evidence>
<gene>
    <name evidence="3" type="ORF">CHC_T00006279001</name>
</gene>
<dbReference type="AlphaFoldDB" id="R7QL26"/>
<feature type="compositionally biased region" description="Polar residues" evidence="2">
    <location>
        <begin position="1"/>
        <end position="20"/>
    </location>
</feature>
<feature type="repeat" description="WD" evidence="1">
    <location>
        <begin position="449"/>
        <end position="475"/>
    </location>
</feature>
<dbReference type="SUPFAM" id="SSF69322">
    <property type="entry name" value="Tricorn protease domain 2"/>
    <property type="match status" value="1"/>
</dbReference>
<dbReference type="Proteomes" id="UP000012073">
    <property type="component" value="Unassembled WGS sequence"/>
</dbReference>
<evidence type="ECO:0000256" key="1">
    <source>
        <dbReference type="PROSITE-ProRule" id="PRU00221"/>
    </source>
</evidence>
<dbReference type="PROSITE" id="PS50082">
    <property type="entry name" value="WD_REPEATS_2"/>
    <property type="match status" value="1"/>
</dbReference>
<dbReference type="KEGG" id="ccp:CHC_T00006279001"/>
<feature type="region of interest" description="Disordered" evidence="2">
    <location>
        <begin position="1"/>
        <end position="21"/>
    </location>
</feature>
<dbReference type="RefSeq" id="XP_005717959.1">
    <property type="nucleotide sequence ID" value="XM_005717902.1"/>
</dbReference>
<accession>R7QL26</accession>
<proteinExistence type="predicted"/>
<evidence type="ECO:0000256" key="2">
    <source>
        <dbReference type="SAM" id="MobiDB-lite"/>
    </source>
</evidence>
<dbReference type="PANTHER" id="PTHR31789:SF1">
    <property type="entry name" value="OS05G0482600 PROTEIN"/>
    <property type="match status" value="1"/>
</dbReference>
<dbReference type="Gene3D" id="2.130.10.10">
    <property type="entry name" value="YVTN repeat-like/Quinoprotein amine dehydrogenase"/>
    <property type="match status" value="1"/>
</dbReference>
<dbReference type="InterPro" id="IPR015943">
    <property type="entry name" value="WD40/YVTN_repeat-like_dom_sf"/>
</dbReference>
<dbReference type="OMA" id="FPMENEC"/>
<dbReference type="Gramene" id="CDF38090">
    <property type="protein sequence ID" value="CDF38090"/>
    <property type="gene ID" value="CHC_T00006279001"/>
</dbReference>
<dbReference type="OrthoDB" id="336008at2759"/>
<dbReference type="GeneID" id="17325678"/>
<dbReference type="InterPro" id="IPR057221">
    <property type="entry name" value="DUF7899"/>
</dbReference>
<evidence type="ECO:0000313" key="3">
    <source>
        <dbReference type="EMBL" id="CDF38090.1"/>
    </source>
</evidence>
<organism evidence="3 4">
    <name type="scientific">Chondrus crispus</name>
    <name type="common">Carrageen Irish moss</name>
    <name type="synonym">Polymorpha crispa</name>
    <dbReference type="NCBI Taxonomy" id="2769"/>
    <lineage>
        <taxon>Eukaryota</taxon>
        <taxon>Rhodophyta</taxon>
        <taxon>Florideophyceae</taxon>
        <taxon>Rhodymeniophycidae</taxon>
        <taxon>Gigartinales</taxon>
        <taxon>Gigartinaceae</taxon>
        <taxon>Chondrus</taxon>
    </lineage>
</organism>
<dbReference type="InterPro" id="IPR001680">
    <property type="entry name" value="WD40_rpt"/>
</dbReference>
<sequence length="475" mass="54171">MKSDYGQPSSARPTSVQPISTAGKRTYADAALLPAKPVDSSLPLSLQLGKRRRRRSTSTYATLARRLQHRELGLGNAGLSGPALARDKFAHIRLQVSFDIHAKPCDDDPRLWTRHPNRSRIIEIVSSRELIFALANNGVCTVFSRDLREKLCLVNTCKGEVIRSLFLNKTNDSLITVSVFKKDEFSSLHCRSTPLAHIRKGKIESGYPIFETESLRWPGFVEFDDVNGKILTFSADDKTYKVWDLRTYEHAFTIPYKGITEIKISPCIMLLVFDRMESYVPIRILNVENGELLRDIKHMLHRKRKLEFIEQFHQKLLVKQENENLQIVDVCTGDHVVVERSHFLLPNAFIFLYESELFLTFQNRHVSVWNFSGERVTAFEDHTLFSQDSSTNCIYITQKQDIIVSHCHQDGDCGHGSINMSWIDSGKSLGKITCGPDHAADHIRALENVSALHYNEERNEVYSGTRDGLVHVWSN</sequence>
<protein>
    <submittedName>
        <fullName evidence="3">Uncharacterized protein</fullName>
    </submittedName>
</protein>
<dbReference type="PhylomeDB" id="R7QL26"/>
<keyword evidence="1" id="KW-0853">WD repeat</keyword>
<name>R7QL26_CHOCR</name>
<reference evidence="4" key="1">
    <citation type="journal article" date="2013" name="Proc. Natl. Acad. Sci. U.S.A.">
        <title>Genome structure and metabolic features in the red seaweed Chondrus crispus shed light on evolution of the Archaeplastida.</title>
        <authorList>
            <person name="Collen J."/>
            <person name="Porcel B."/>
            <person name="Carre W."/>
            <person name="Ball S.G."/>
            <person name="Chaparro C."/>
            <person name="Tonon T."/>
            <person name="Barbeyron T."/>
            <person name="Michel G."/>
            <person name="Noel B."/>
            <person name="Valentin K."/>
            <person name="Elias M."/>
            <person name="Artiguenave F."/>
            <person name="Arun A."/>
            <person name="Aury J.M."/>
            <person name="Barbosa-Neto J.F."/>
            <person name="Bothwell J.H."/>
            <person name="Bouget F.Y."/>
            <person name="Brillet L."/>
            <person name="Cabello-Hurtado F."/>
            <person name="Capella-Gutierrez S."/>
            <person name="Charrier B."/>
            <person name="Cladiere L."/>
            <person name="Cock J.M."/>
            <person name="Coelho S.M."/>
            <person name="Colleoni C."/>
            <person name="Czjzek M."/>
            <person name="Da Silva C."/>
            <person name="Delage L."/>
            <person name="Denoeud F."/>
            <person name="Deschamps P."/>
            <person name="Dittami S.M."/>
            <person name="Gabaldon T."/>
            <person name="Gachon C.M."/>
            <person name="Groisillier A."/>
            <person name="Herve C."/>
            <person name="Jabbari K."/>
            <person name="Katinka M."/>
            <person name="Kloareg B."/>
            <person name="Kowalczyk N."/>
            <person name="Labadie K."/>
            <person name="Leblanc C."/>
            <person name="Lopez P.J."/>
            <person name="McLachlan D.H."/>
            <person name="Meslet-Cladiere L."/>
            <person name="Moustafa A."/>
            <person name="Nehr Z."/>
            <person name="Nyvall Collen P."/>
            <person name="Panaud O."/>
            <person name="Partensky F."/>
            <person name="Poulain J."/>
            <person name="Rensing S.A."/>
            <person name="Rousvoal S."/>
            <person name="Samson G."/>
            <person name="Symeonidi A."/>
            <person name="Weissenbach J."/>
            <person name="Zambounis A."/>
            <person name="Wincker P."/>
            <person name="Boyen C."/>
        </authorList>
    </citation>
    <scope>NUCLEOTIDE SEQUENCE [LARGE SCALE GENOMIC DNA]</scope>
    <source>
        <strain evidence="4">cv. Stackhouse</strain>
    </source>
</reference>
<keyword evidence="4" id="KW-1185">Reference proteome</keyword>